<evidence type="ECO:0000256" key="6">
    <source>
        <dbReference type="SAM" id="MobiDB-lite"/>
    </source>
</evidence>
<dbReference type="STRING" id="4615.A0A199UJD0"/>
<evidence type="ECO:0000256" key="3">
    <source>
        <dbReference type="ARBA" id="ARBA00022884"/>
    </source>
</evidence>
<dbReference type="EMBL" id="LSRQ01007609">
    <property type="protein sequence ID" value="OAY64811.1"/>
    <property type="molecule type" value="Genomic_DNA"/>
</dbReference>
<dbReference type="InterPro" id="IPR027417">
    <property type="entry name" value="P-loop_NTPase"/>
</dbReference>
<dbReference type="SUPFAM" id="SSF54814">
    <property type="entry name" value="Prokaryotic type KH domain (KH-domain type II)"/>
    <property type="match status" value="1"/>
</dbReference>
<dbReference type="Pfam" id="PF01926">
    <property type="entry name" value="MMR_HSR1"/>
    <property type="match status" value="1"/>
</dbReference>
<dbReference type="SUPFAM" id="SSF52540">
    <property type="entry name" value="P-loop containing nucleoside triphosphate hydrolases"/>
    <property type="match status" value="1"/>
</dbReference>
<dbReference type="GO" id="GO:0005525">
    <property type="term" value="F:GTP binding"/>
    <property type="evidence" value="ECO:0007669"/>
    <property type="project" value="UniProtKB-KW"/>
</dbReference>
<comment type="caution">
    <text evidence="8">The sequence shown here is derived from an EMBL/GenBank/DDBJ whole genome shotgun (WGS) entry which is preliminary data.</text>
</comment>
<feature type="compositionally biased region" description="Low complexity" evidence="6">
    <location>
        <begin position="1"/>
        <end position="48"/>
    </location>
</feature>
<dbReference type="PANTHER" id="PTHR42698:SF1">
    <property type="entry name" value="GTPASE ERA, MITOCHONDRIAL"/>
    <property type="match status" value="1"/>
</dbReference>
<dbReference type="InterPro" id="IPR005662">
    <property type="entry name" value="GTPase_Era-like"/>
</dbReference>
<dbReference type="Pfam" id="PF07650">
    <property type="entry name" value="KH_2"/>
    <property type="match status" value="1"/>
</dbReference>
<dbReference type="GO" id="GO:0043024">
    <property type="term" value="F:ribosomal small subunit binding"/>
    <property type="evidence" value="ECO:0007669"/>
    <property type="project" value="TreeGrafter"/>
</dbReference>
<evidence type="ECO:0000256" key="1">
    <source>
        <dbReference type="ARBA" id="ARBA00007921"/>
    </source>
</evidence>
<accession>A0A199UJD0</accession>
<keyword evidence="2" id="KW-0547">Nucleotide-binding</keyword>
<dbReference type="InterPro" id="IPR005225">
    <property type="entry name" value="Small_GTP-bd"/>
</dbReference>
<dbReference type="AlphaFoldDB" id="A0A199UJD0"/>
<dbReference type="Proteomes" id="UP000092600">
    <property type="component" value="Unassembled WGS sequence"/>
</dbReference>
<keyword evidence="4" id="KW-0342">GTP-binding</keyword>
<feature type="region of interest" description="Disordered" evidence="6">
    <location>
        <begin position="1"/>
        <end position="78"/>
    </location>
</feature>
<dbReference type="PANTHER" id="PTHR42698">
    <property type="entry name" value="GTPASE ERA"/>
    <property type="match status" value="1"/>
</dbReference>
<organism evidence="8 9">
    <name type="scientific">Ananas comosus</name>
    <name type="common">Pineapple</name>
    <name type="synonym">Ananas ananas</name>
    <dbReference type="NCBI Taxonomy" id="4615"/>
    <lineage>
        <taxon>Eukaryota</taxon>
        <taxon>Viridiplantae</taxon>
        <taxon>Streptophyta</taxon>
        <taxon>Embryophyta</taxon>
        <taxon>Tracheophyta</taxon>
        <taxon>Spermatophyta</taxon>
        <taxon>Magnoliopsida</taxon>
        <taxon>Liliopsida</taxon>
        <taxon>Poales</taxon>
        <taxon>Bromeliaceae</taxon>
        <taxon>Bromelioideae</taxon>
        <taxon>Ananas</taxon>
    </lineage>
</organism>
<evidence type="ECO:0000313" key="8">
    <source>
        <dbReference type="EMBL" id="OAY64811.1"/>
    </source>
</evidence>
<dbReference type="Gene3D" id="3.40.50.300">
    <property type="entry name" value="P-loop containing nucleotide triphosphate hydrolases"/>
    <property type="match status" value="1"/>
</dbReference>
<sequence>MRGALRALRLATSSSAPLSRPRPRSLLPSRLLAAAAADPQPDLPPSAAADDDDADAPSADFDSAEFSLPDDSGASSRRAPVWDEAYRVRADRVLFGERNRAKKLLEEEEERERATRLARALLEAALEPPDDAEEEGDMVVKEEDQKSLSVGIIGAPNAGKSSLTNFMVGTKVAAVSRKTNTTTHEVLGVMTKGATQICFFDTPGLMIGHHGYPYRTDVRVRVESAWSSIDLYDLLIVIFDVHRHLTTYFMISGLKGSGVKDLVQYLMDQAVKRPWDEEPSTMTEEIQKNIALEVVREKMLDYIHQEIPYVIEHRLMDWKELRDGSLRVEQHFITPKPSQRQILIGKNGSKIGRIGIEANQELRSIFKKEVHLILRVRVAKKKGA</sequence>
<dbReference type="FunFam" id="3.30.300.20:FF:000017">
    <property type="entry name" value="GTP-binding protein ERG"/>
    <property type="match status" value="1"/>
</dbReference>
<evidence type="ECO:0000259" key="7">
    <source>
        <dbReference type="PROSITE" id="PS50823"/>
    </source>
</evidence>
<comment type="similarity">
    <text evidence="1">Belongs to the TRAFAC class TrmE-Era-EngA-EngB-Septin-like GTPase superfamily. Era GTPase family.</text>
</comment>
<dbReference type="CDD" id="cd22534">
    <property type="entry name" value="KH-II_Era"/>
    <property type="match status" value="1"/>
</dbReference>
<dbReference type="InterPro" id="IPR004044">
    <property type="entry name" value="KH_dom_type_2"/>
</dbReference>
<dbReference type="InterPro" id="IPR009019">
    <property type="entry name" value="KH_sf_prok-type"/>
</dbReference>
<gene>
    <name evidence="8" type="ORF">ACMD2_12265</name>
</gene>
<evidence type="ECO:0000256" key="4">
    <source>
        <dbReference type="ARBA" id="ARBA00023134"/>
    </source>
</evidence>
<dbReference type="PROSITE" id="PS50823">
    <property type="entry name" value="KH_TYPE_2"/>
    <property type="match status" value="1"/>
</dbReference>
<dbReference type="GO" id="GO:0019843">
    <property type="term" value="F:rRNA binding"/>
    <property type="evidence" value="ECO:0007669"/>
    <property type="project" value="TreeGrafter"/>
</dbReference>
<feature type="domain" description="KH type-2" evidence="7">
    <location>
        <begin position="303"/>
        <end position="380"/>
    </location>
</feature>
<dbReference type="InterPro" id="IPR015946">
    <property type="entry name" value="KH_dom-like_a/b"/>
</dbReference>
<proteinExistence type="inferred from homology"/>
<evidence type="ECO:0000256" key="2">
    <source>
        <dbReference type="ARBA" id="ARBA00022741"/>
    </source>
</evidence>
<dbReference type="GO" id="GO:0000028">
    <property type="term" value="P:ribosomal small subunit assembly"/>
    <property type="evidence" value="ECO:0007669"/>
    <property type="project" value="TreeGrafter"/>
</dbReference>
<name>A0A199UJD0_ANACO</name>
<protein>
    <submittedName>
        <fullName evidence="8">GTP-binding protein ERG</fullName>
    </submittedName>
</protein>
<dbReference type="Gene3D" id="3.30.300.20">
    <property type="match status" value="1"/>
</dbReference>
<evidence type="ECO:0000313" key="9">
    <source>
        <dbReference type="Proteomes" id="UP000092600"/>
    </source>
</evidence>
<dbReference type="NCBIfam" id="TIGR00231">
    <property type="entry name" value="small_GTP"/>
    <property type="match status" value="1"/>
</dbReference>
<evidence type="ECO:0000256" key="5">
    <source>
        <dbReference type="PROSITE-ProRule" id="PRU00118"/>
    </source>
</evidence>
<dbReference type="InterPro" id="IPR006073">
    <property type="entry name" value="GTP-bd"/>
</dbReference>
<keyword evidence="3 5" id="KW-0694">RNA-binding</keyword>
<reference evidence="8 9" key="1">
    <citation type="journal article" date="2016" name="DNA Res.">
        <title>The draft genome of MD-2 pineapple using hybrid error correction of long reads.</title>
        <authorList>
            <person name="Redwan R.M."/>
            <person name="Saidin A."/>
            <person name="Kumar S.V."/>
        </authorList>
    </citation>
    <scope>NUCLEOTIDE SEQUENCE [LARGE SCALE GENOMIC DNA]</scope>
    <source>
        <strain evidence="9">cv. MD2</strain>
        <tissue evidence="8">Leaf</tissue>
    </source>
</reference>